<feature type="region of interest" description="Disordered" evidence="1">
    <location>
        <begin position="165"/>
        <end position="192"/>
    </location>
</feature>
<gene>
    <name evidence="2" type="ORF">KC01_LOCUS4214</name>
</gene>
<feature type="region of interest" description="Disordered" evidence="1">
    <location>
        <begin position="102"/>
        <end position="138"/>
    </location>
</feature>
<evidence type="ECO:0000313" key="3">
    <source>
        <dbReference type="Proteomes" id="UP001497482"/>
    </source>
</evidence>
<feature type="region of interest" description="Disordered" evidence="1">
    <location>
        <begin position="39"/>
        <end position="80"/>
    </location>
</feature>
<keyword evidence="3" id="KW-1185">Reference proteome</keyword>
<feature type="compositionally biased region" description="Basic and acidic residues" evidence="1">
    <location>
        <begin position="174"/>
        <end position="192"/>
    </location>
</feature>
<evidence type="ECO:0000256" key="1">
    <source>
        <dbReference type="SAM" id="MobiDB-lite"/>
    </source>
</evidence>
<organism evidence="2 3">
    <name type="scientific">Knipowitschia caucasica</name>
    <name type="common">Caucasian dwarf goby</name>
    <name type="synonym">Pomatoschistus caucasicus</name>
    <dbReference type="NCBI Taxonomy" id="637954"/>
    <lineage>
        <taxon>Eukaryota</taxon>
        <taxon>Metazoa</taxon>
        <taxon>Chordata</taxon>
        <taxon>Craniata</taxon>
        <taxon>Vertebrata</taxon>
        <taxon>Euteleostomi</taxon>
        <taxon>Actinopterygii</taxon>
        <taxon>Neopterygii</taxon>
        <taxon>Teleostei</taxon>
        <taxon>Neoteleostei</taxon>
        <taxon>Acanthomorphata</taxon>
        <taxon>Gobiaria</taxon>
        <taxon>Gobiiformes</taxon>
        <taxon>Gobioidei</taxon>
        <taxon>Gobiidae</taxon>
        <taxon>Gobiinae</taxon>
        <taxon>Knipowitschia</taxon>
    </lineage>
</organism>
<evidence type="ECO:0000313" key="2">
    <source>
        <dbReference type="EMBL" id="CAL1572171.1"/>
    </source>
</evidence>
<sequence length="192" mass="21237">MLLLSYGEGGCLPQRLIRAAVWTWLGRNERWVVRVKVKGSVGPSPENSRLAVNRTAQSQTGNERSGHPPSPPEPTERMEDHRKPFLTRKLALKKATVHCRSSRTLWREDGPPTRQTTSSIPNTHEGVGLQQDKANPERRECKEGGLWLNEAVKACRDVCFVTALSTEGWGGGGDKGDPRRGREAAESKSMDG</sequence>
<feature type="compositionally biased region" description="Polar residues" evidence="1">
    <location>
        <begin position="113"/>
        <end position="122"/>
    </location>
</feature>
<feature type="compositionally biased region" description="Polar residues" evidence="1">
    <location>
        <begin position="54"/>
        <end position="63"/>
    </location>
</feature>
<dbReference type="AlphaFoldDB" id="A0AAV2J6N8"/>
<proteinExistence type="predicted"/>
<name>A0AAV2J6N8_KNICA</name>
<dbReference type="Proteomes" id="UP001497482">
    <property type="component" value="Chromosome 10"/>
</dbReference>
<accession>A0AAV2J6N8</accession>
<protein>
    <submittedName>
        <fullName evidence="2">Uncharacterized protein</fullName>
    </submittedName>
</protein>
<dbReference type="EMBL" id="OZ035832">
    <property type="protein sequence ID" value="CAL1572171.1"/>
    <property type="molecule type" value="Genomic_DNA"/>
</dbReference>
<reference evidence="2 3" key="1">
    <citation type="submission" date="2024-04" db="EMBL/GenBank/DDBJ databases">
        <authorList>
            <person name="Waldvogel A.-M."/>
            <person name="Schoenle A."/>
        </authorList>
    </citation>
    <scope>NUCLEOTIDE SEQUENCE [LARGE SCALE GENOMIC DNA]</scope>
</reference>